<accession>X0ZPF4</accession>
<dbReference type="InterPro" id="IPR012334">
    <property type="entry name" value="Pectin_lyas_fold"/>
</dbReference>
<reference evidence="1" key="1">
    <citation type="journal article" date="2014" name="Front. Microbiol.">
        <title>High frequency of phylogenetically diverse reductive dehalogenase-homologous genes in deep subseafloor sedimentary metagenomes.</title>
        <authorList>
            <person name="Kawai M."/>
            <person name="Futagami T."/>
            <person name="Toyoda A."/>
            <person name="Takaki Y."/>
            <person name="Nishi S."/>
            <person name="Hori S."/>
            <person name="Arai W."/>
            <person name="Tsubouchi T."/>
            <person name="Morono Y."/>
            <person name="Uchiyama I."/>
            <person name="Ito T."/>
            <person name="Fujiyama A."/>
            <person name="Inagaki F."/>
            <person name="Takami H."/>
        </authorList>
    </citation>
    <scope>NUCLEOTIDE SEQUENCE</scope>
    <source>
        <strain evidence="1">Expedition CK06-06</strain>
    </source>
</reference>
<evidence type="ECO:0008006" key="2">
    <source>
        <dbReference type="Google" id="ProtNLM"/>
    </source>
</evidence>
<dbReference type="SUPFAM" id="SSF51126">
    <property type="entry name" value="Pectin lyase-like"/>
    <property type="match status" value="1"/>
</dbReference>
<dbReference type="Gene3D" id="2.160.20.10">
    <property type="entry name" value="Single-stranded right-handed beta-helix, Pectin lyase-like"/>
    <property type="match status" value="1"/>
</dbReference>
<comment type="caution">
    <text evidence="1">The sequence shown here is derived from an EMBL/GenBank/DDBJ whole genome shotgun (WGS) entry which is preliminary data.</text>
</comment>
<proteinExistence type="predicted"/>
<evidence type="ECO:0000313" key="1">
    <source>
        <dbReference type="EMBL" id="GAG71625.1"/>
    </source>
</evidence>
<organism evidence="1">
    <name type="scientific">marine sediment metagenome</name>
    <dbReference type="NCBI Taxonomy" id="412755"/>
    <lineage>
        <taxon>unclassified sequences</taxon>
        <taxon>metagenomes</taxon>
        <taxon>ecological metagenomes</taxon>
    </lineage>
</organism>
<name>X0ZPF4_9ZZZZ</name>
<sequence>MNKNLVIVGITLLLILPFSGCIEETRPVESKTIHVDDDGDKNFTNIQDAIESANNGDTIYVFSGIYYEQILIDKSIDLMPASSLSIIVLSEMQLLHDPSAHAIVIPPTLSVITFPTILLSDDP</sequence>
<dbReference type="EMBL" id="BART01006925">
    <property type="protein sequence ID" value="GAG71625.1"/>
    <property type="molecule type" value="Genomic_DNA"/>
</dbReference>
<protein>
    <recommendedName>
        <fullName evidence="2">Pectinesterase catalytic domain-containing protein</fullName>
    </recommendedName>
</protein>
<dbReference type="InterPro" id="IPR011050">
    <property type="entry name" value="Pectin_lyase_fold/virulence"/>
</dbReference>
<gene>
    <name evidence="1" type="ORF">S01H4_15797</name>
</gene>
<dbReference type="AlphaFoldDB" id="X0ZPF4"/>